<dbReference type="InterPro" id="IPR015813">
    <property type="entry name" value="Pyrv/PenolPyrv_kinase-like_dom"/>
</dbReference>
<dbReference type="PANTHER" id="PTHR42905">
    <property type="entry name" value="PHOSPHOENOLPYRUVATE CARBOXYLASE"/>
    <property type="match status" value="1"/>
</dbReference>
<keyword evidence="2" id="KW-1185">Reference proteome</keyword>
<keyword evidence="1" id="KW-0456">Lyase</keyword>
<dbReference type="GO" id="GO:0016829">
    <property type="term" value="F:lyase activity"/>
    <property type="evidence" value="ECO:0007669"/>
    <property type="project" value="UniProtKB-KW"/>
</dbReference>
<dbReference type="RefSeq" id="WP_090399016.1">
    <property type="nucleotide sequence ID" value="NZ_FNEN01000010.1"/>
</dbReference>
<proteinExistence type="predicted"/>
<accession>A0A1G8Q416</accession>
<dbReference type="PANTHER" id="PTHR42905:SF5">
    <property type="entry name" value="CARBOXYVINYL-CARBOXYPHOSPHONATE PHOSPHORYLMUTASE, CHLOROPLASTIC"/>
    <property type="match status" value="1"/>
</dbReference>
<dbReference type="Pfam" id="PF13714">
    <property type="entry name" value="PEP_mutase"/>
    <property type="match status" value="1"/>
</dbReference>
<dbReference type="OrthoDB" id="2963099at2"/>
<dbReference type="SUPFAM" id="SSF51621">
    <property type="entry name" value="Phosphoenolpyruvate/pyruvate domain"/>
    <property type="match status" value="1"/>
</dbReference>
<evidence type="ECO:0000313" key="1">
    <source>
        <dbReference type="EMBL" id="SDI99492.1"/>
    </source>
</evidence>
<dbReference type="AlphaFoldDB" id="A0A1G8Q416"/>
<reference evidence="1 2" key="1">
    <citation type="submission" date="2016-10" db="EMBL/GenBank/DDBJ databases">
        <authorList>
            <person name="de Groot N.N."/>
        </authorList>
    </citation>
    <scope>NUCLEOTIDE SEQUENCE [LARGE SCALE GENOMIC DNA]</scope>
    <source>
        <strain evidence="1 2">DSM 21771</strain>
    </source>
</reference>
<sequence length="241" mass="27315">MHWEDIERTREQSFADFFAGKLPLIPSAHDPLSAQALEQKGFRMAVLPTEDVSRVYGYTSSYMLNAMEMLATAKTITQVTALALLVQLPLDARSSQQIVRQAYELRQLGIQAIQIDDEKIHATEELTQVIVQMKHYFPEMRIVMTIRADASIAGIEKAVKKANQLLHAGADFVMFEGLYTEGEYLYTYQYTNGPLLAVLNETKEQSLSYTQLNDMGYHATIVRGGCINRMKKIYEEAYNDA</sequence>
<evidence type="ECO:0000313" key="2">
    <source>
        <dbReference type="Proteomes" id="UP000198853"/>
    </source>
</evidence>
<organism evidence="1 2">
    <name type="scientific">Natribacillus halophilus</name>
    <dbReference type="NCBI Taxonomy" id="549003"/>
    <lineage>
        <taxon>Bacteria</taxon>
        <taxon>Bacillati</taxon>
        <taxon>Bacillota</taxon>
        <taxon>Bacilli</taxon>
        <taxon>Bacillales</taxon>
        <taxon>Bacillaceae</taxon>
        <taxon>Natribacillus</taxon>
    </lineage>
</organism>
<dbReference type="Proteomes" id="UP000198853">
    <property type="component" value="Unassembled WGS sequence"/>
</dbReference>
<gene>
    <name evidence="1" type="ORF">SAMN04488123_11098</name>
</gene>
<dbReference type="InterPro" id="IPR040442">
    <property type="entry name" value="Pyrv_kinase-like_dom_sf"/>
</dbReference>
<name>A0A1G8Q416_9BACI</name>
<dbReference type="EMBL" id="FNEN01000010">
    <property type="protein sequence ID" value="SDI99492.1"/>
    <property type="molecule type" value="Genomic_DNA"/>
</dbReference>
<protein>
    <submittedName>
        <fullName evidence="1">2-Methylisocitrate lyase, PEP mutase family</fullName>
    </submittedName>
</protein>
<dbReference type="Gene3D" id="3.20.20.60">
    <property type="entry name" value="Phosphoenolpyruvate-binding domains"/>
    <property type="match status" value="1"/>
</dbReference>